<dbReference type="PROSITE" id="PS51782">
    <property type="entry name" value="LYSM"/>
    <property type="match status" value="1"/>
</dbReference>
<dbReference type="InterPro" id="IPR011009">
    <property type="entry name" value="Kinase-like_dom_sf"/>
</dbReference>
<accession>A0A383WA42</accession>
<dbReference type="EMBL" id="FNXT01001215">
    <property type="protein sequence ID" value="SZX74505.1"/>
    <property type="molecule type" value="Genomic_DNA"/>
</dbReference>
<dbReference type="SUPFAM" id="SSF54106">
    <property type="entry name" value="LysM domain"/>
    <property type="match status" value="1"/>
</dbReference>
<dbReference type="InterPro" id="IPR036779">
    <property type="entry name" value="LysM_dom_sf"/>
</dbReference>
<name>A0A383WA42_TETOB</name>
<dbReference type="PANTHER" id="PTHR43173:SF12">
    <property type="entry name" value="PROTEIN KINASE SUPERFAMILY PROTEIN"/>
    <property type="match status" value="1"/>
</dbReference>
<dbReference type="InterPro" id="IPR018392">
    <property type="entry name" value="LysM"/>
</dbReference>
<dbReference type="PANTHER" id="PTHR43173">
    <property type="entry name" value="ABC1 FAMILY PROTEIN"/>
    <property type="match status" value="1"/>
</dbReference>
<feature type="compositionally biased region" description="Low complexity" evidence="1">
    <location>
        <begin position="351"/>
        <end position="369"/>
    </location>
</feature>
<dbReference type="Pfam" id="PF03109">
    <property type="entry name" value="ABC1"/>
    <property type="match status" value="3"/>
</dbReference>
<organism evidence="3 4">
    <name type="scientific">Tetradesmus obliquus</name>
    <name type="common">Green alga</name>
    <name type="synonym">Acutodesmus obliquus</name>
    <dbReference type="NCBI Taxonomy" id="3088"/>
    <lineage>
        <taxon>Eukaryota</taxon>
        <taxon>Viridiplantae</taxon>
        <taxon>Chlorophyta</taxon>
        <taxon>core chlorophytes</taxon>
        <taxon>Chlorophyceae</taxon>
        <taxon>CS clade</taxon>
        <taxon>Sphaeropleales</taxon>
        <taxon>Scenedesmaceae</taxon>
        <taxon>Tetradesmus</taxon>
    </lineage>
</organism>
<feature type="compositionally biased region" description="Low complexity" evidence="1">
    <location>
        <begin position="297"/>
        <end position="308"/>
    </location>
</feature>
<dbReference type="Proteomes" id="UP000256970">
    <property type="component" value="Unassembled WGS sequence"/>
</dbReference>
<dbReference type="GO" id="GO:0005886">
    <property type="term" value="C:plasma membrane"/>
    <property type="evidence" value="ECO:0007669"/>
    <property type="project" value="UniProtKB-ARBA"/>
</dbReference>
<dbReference type="CDD" id="cd05121">
    <property type="entry name" value="ABC1_ADCK3-like"/>
    <property type="match status" value="1"/>
</dbReference>
<proteinExistence type="predicted"/>
<evidence type="ECO:0000256" key="1">
    <source>
        <dbReference type="SAM" id="MobiDB-lite"/>
    </source>
</evidence>
<feature type="region of interest" description="Disordered" evidence="1">
    <location>
        <begin position="259"/>
        <end position="308"/>
    </location>
</feature>
<dbReference type="SUPFAM" id="SSF56112">
    <property type="entry name" value="Protein kinase-like (PK-like)"/>
    <property type="match status" value="1"/>
</dbReference>
<evidence type="ECO:0000259" key="2">
    <source>
        <dbReference type="PROSITE" id="PS51782"/>
    </source>
</evidence>
<dbReference type="SMART" id="SM00257">
    <property type="entry name" value="LysM"/>
    <property type="match status" value="1"/>
</dbReference>
<dbReference type="Pfam" id="PF01476">
    <property type="entry name" value="LysM"/>
    <property type="match status" value="1"/>
</dbReference>
<evidence type="ECO:0000313" key="3">
    <source>
        <dbReference type="EMBL" id="SZX74505.1"/>
    </source>
</evidence>
<dbReference type="Gene3D" id="3.10.350.10">
    <property type="entry name" value="LysM domain"/>
    <property type="match status" value="1"/>
</dbReference>
<dbReference type="STRING" id="3088.A0A383WA42"/>
<sequence length="695" mass="74274">MAAPEGDLLSKAPQPVQNFVRSTEFFGRVAVIYGAYKATQLKAAVMRLQGSSAEPRVKALWDSQHTWAGEQMYDLAISLRGFYLKAGQFIGARADFVPEQICAKLCLLQDKVPPMAPERATQVLCQELGISDVGEVFEWIDMDTPIGSASISQVHKAQLRRFPRSQLRSLARQERGLMACLTVGPGDSAWSICNSHGISLAELAAANKQVEIDDLQPGQVLKVPVVLGLEHFQHSSSSSSSNGSGSGPLQALSRMLSGNSRLTQQHSSSGGGGGSGSVHSSFSSDRAGSINSTGGLSESECSSSSSSEDWLEPGSSLFAAGQQLGKKANLFGLLTSSSSSSSQANALLIGRSGSSSDATSSSTSRSSSSGQIGLPDVHSPAAAAVAHAAASGSVPDGGLVAVKIQYPGALQTMSIDLVNLRATSAFLQKTELKFDLLSAVEELQKQIHLEFDFMSVPGLVSRRLMVMSFMEGLPLLQLKDKVAHLPQWKREKAARRILARVSEAYGLMILGEGLFQADGHPGNILVQGGGRVALLDYGQSKQLGEEDKRAFADLVLAMSKGDKPAISAALSRLNVSTSKDDVGLRSEMAYGMFDTRGKVDPFDKNSPIKQAAVEHFPPDMFFVLRVVQLLRGMANGMGIDDFSTADQWAPLARQAIQKAERKDSKRRRQQQVQQRLQAQPVYDLAAIAAPLQLTV</sequence>
<dbReference type="CDD" id="cd00118">
    <property type="entry name" value="LysM"/>
    <property type="match status" value="1"/>
</dbReference>
<gene>
    <name evidence="3" type="ORF">BQ4739_LOCUS14773</name>
</gene>
<reference evidence="3 4" key="1">
    <citation type="submission" date="2016-10" db="EMBL/GenBank/DDBJ databases">
        <authorList>
            <person name="Cai Z."/>
        </authorList>
    </citation>
    <scope>NUCLEOTIDE SEQUENCE [LARGE SCALE GENOMIC DNA]</scope>
</reference>
<dbReference type="AlphaFoldDB" id="A0A383WA42"/>
<dbReference type="InterPro" id="IPR051130">
    <property type="entry name" value="Mito_struct-func_regulator"/>
</dbReference>
<dbReference type="InterPro" id="IPR004147">
    <property type="entry name" value="ABC1_dom"/>
</dbReference>
<feature type="domain" description="LysM" evidence="2">
    <location>
        <begin position="179"/>
        <end position="223"/>
    </location>
</feature>
<evidence type="ECO:0000313" key="4">
    <source>
        <dbReference type="Proteomes" id="UP000256970"/>
    </source>
</evidence>
<protein>
    <recommendedName>
        <fullName evidence="2">LysM domain-containing protein</fullName>
    </recommendedName>
</protein>
<feature type="region of interest" description="Disordered" evidence="1">
    <location>
        <begin position="351"/>
        <end position="373"/>
    </location>
</feature>
<keyword evidence="4" id="KW-1185">Reference proteome</keyword>